<dbReference type="PROSITE" id="PS50943">
    <property type="entry name" value="HTH_CROC1"/>
    <property type="match status" value="1"/>
</dbReference>
<dbReference type="EMBL" id="VTOX01000013">
    <property type="protein sequence ID" value="NKE68905.1"/>
    <property type="molecule type" value="Genomic_DNA"/>
</dbReference>
<sequence length="72" mass="8117">MIRCHLGRLLGERKLKISDVATSTGIHRHTLTRLYSETAERVDLEVMDKLCAYFGVAVGELFEHVPASPIHK</sequence>
<dbReference type="CDD" id="cd00093">
    <property type="entry name" value="HTH_XRE"/>
    <property type="match status" value="1"/>
</dbReference>
<dbReference type="SUPFAM" id="SSF47413">
    <property type="entry name" value="lambda repressor-like DNA-binding domains"/>
    <property type="match status" value="1"/>
</dbReference>
<dbReference type="Pfam" id="PF13443">
    <property type="entry name" value="HTH_26"/>
    <property type="match status" value="1"/>
</dbReference>
<dbReference type="InterPro" id="IPR001387">
    <property type="entry name" value="Cro/C1-type_HTH"/>
</dbReference>
<dbReference type="Proteomes" id="UP000521868">
    <property type="component" value="Unassembled WGS sequence"/>
</dbReference>
<name>A0A7X6I903_9BURK</name>
<proteinExistence type="predicted"/>
<dbReference type="GO" id="GO:0003677">
    <property type="term" value="F:DNA binding"/>
    <property type="evidence" value="ECO:0007669"/>
    <property type="project" value="InterPro"/>
</dbReference>
<organism evidence="2 3">
    <name type="scientific">Ramlibacter lithotrophicus</name>
    <dbReference type="NCBI Taxonomy" id="2606681"/>
    <lineage>
        <taxon>Bacteria</taxon>
        <taxon>Pseudomonadati</taxon>
        <taxon>Pseudomonadota</taxon>
        <taxon>Betaproteobacteria</taxon>
        <taxon>Burkholderiales</taxon>
        <taxon>Comamonadaceae</taxon>
        <taxon>Ramlibacter</taxon>
    </lineage>
</organism>
<dbReference type="InterPro" id="IPR010982">
    <property type="entry name" value="Lambda_DNA-bd_dom_sf"/>
</dbReference>
<evidence type="ECO:0000259" key="1">
    <source>
        <dbReference type="PROSITE" id="PS50943"/>
    </source>
</evidence>
<dbReference type="RefSeq" id="WP_168110037.1">
    <property type="nucleotide sequence ID" value="NZ_VTOX01000013.1"/>
</dbReference>
<accession>A0A7X6I903</accession>
<feature type="domain" description="HTH cro/C1-type" evidence="1">
    <location>
        <begin position="12"/>
        <end position="61"/>
    </location>
</feature>
<keyword evidence="3" id="KW-1185">Reference proteome</keyword>
<dbReference type="Gene3D" id="1.10.260.40">
    <property type="entry name" value="lambda repressor-like DNA-binding domains"/>
    <property type="match status" value="1"/>
</dbReference>
<protein>
    <submittedName>
        <fullName evidence="2">Helix-turn-helix transcriptional regulator</fullName>
    </submittedName>
</protein>
<reference evidence="2 3" key="1">
    <citation type="journal article" date="2020" name="Nature">
        <title>Bacterial chemolithoautotrophy via manganese oxidation.</title>
        <authorList>
            <person name="Yu H."/>
            <person name="Leadbetter J.R."/>
        </authorList>
    </citation>
    <scope>NUCLEOTIDE SEQUENCE [LARGE SCALE GENOMIC DNA]</scope>
    <source>
        <strain evidence="2 3">RBP-1</strain>
    </source>
</reference>
<comment type="caution">
    <text evidence="2">The sequence shown here is derived from an EMBL/GenBank/DDBJ whole genome shotgun (WGS) entry which is preliminary data.</text>
</comment>
<dbReference type="AlphaFoldDB" id="A0A7X6I903"/>
<evidence type="ECO:0000313" key="3">
    <source>
        <dbReference type="Proteomes" id="UP000521868"/>
    </source>
</evidence>
<gene>
    <name evidence="2" type="ORF">RAMLITH_24115</name>
</gene>
<evidence type="ECO:0000313" key="2">
    <source>
        <dbReference type="EMBL" id="NKE68905.1"/>
    </source>
</evidence>